<keyword evidence="13" id="KW-1185">Reference proteome</keyword>
<keyword evidence="3 9" id="KW-0813">Transport</keyword>
<evidence type="ECO:0000256" key="6">
    <source>
        <dbReference type="ARBA" id="ARBA00022692"/>
    </source>
</evidence>
<evidence type="ECO:0000256" key="8">
    <source>
        <dbReference type="ARBA" id="ARBA00023136"/>
    </source>
</evidence>
<dbReference type="STRING" id="1925591.BI308_07815"/>
<evidence type="ECO:0000256" key="3">
    <source>
        <dbReference type="ARBA" id="ARBA00022448"/>
    </source>
</evidence>
<dbReference type="Proteomes" id="UP000183940">
    <property type="component" value="Unassembled WGS sequence"/>
</dbReference>
<evidence type="ECO:0000313" key="12">
    <source>
        <dbReference type="EMBL" id="OJJ26087.1"/>
    </source>
</evidence>
<dbReference type="GO" id="GO:0005886">
    <property type="term" value="C:plasma membrane"/>
    <property type="evidence" value="ECO:0007669"/>
    <property type="project" value="UniProtKB-SubCell"/>
</dbReference>
<dbReference type="InterPro" id="IPR003004">
    <property type="entry name" value="GspF/PilC"/>
</dbReference>
<keyword evidence="6 9" id="KW-0812">Transmembrane</keyword>
<feature type="domain" description="Type II secretion system protein GspF" evidence="11">
    <location>
        <begin position="79"/>
        <end position="202"/>
    </location>
</feature>
<comment type="similarity">
    <text evidence="2 9">Belongs to the GSP F family.</text>
</comment>
<feature type="domain" description="Type II secretion system protein GspF" evidence="11">
    <location>
        <begin position="284"/>
        <end position="406"/>
    </location>
</feature>
<keyword evidence="8 10" id="KW-0472">Membrane</keyword>
<evidence type="ECO:0000256" key="5">
    <source>
        <dbReference type="ARBA" id="ARBA00022519"/>
    </source>
</evidence>
<sequence length="414" mass="44925">MPEFVADVRDSMGNAKRETVKAASLGAARAELLSRGLEVGEVKKAPLFGIDFANLDMDELNENFAAATASVTVKDKAIFSRQFSAMVNAGVGMVRCLGVLTEQCENPKLKRALKQISAEVQEGSSLSESMGKHPDCYDDLYVAMVSAGEVGGVLDDVLNRLAKLLEDSARLQNQIKSAMSYPTTVGTLAVIIFVALTVFLIPTFANIFADIGVELPAFTQMMLHISAFLTSPAKSVTLLVILIVAKVLYDNWYKTPQGKKIMDKQFLKVPLFGDLIKKTATARFCRTFGTLSRAGVPILTSLEIVRDTSGNQTIADAVEASRQEIQGGGMISTALDRYKVFPALAIQMISIGEETGQIDQMLMKVADFYEDEVEQAVKGLTSMLEPVMIVVIGGMVGSILLAMYLPMFKVFETL</sequence>
<name>A0A1L9QU19_9CYAN</name>
<dbReference type="InterPro" id="IPR042094">
    <property type="entry name" value="T2SS_GspF_sf"/>
</dbReference>
<comment type="subcellular location">
    <subcellularLocation>
        <location evidence="1">Cell inner membrane</location>
        <topology evidence="1">Multi-pass membrane protein</topology>
    </subcellularLocation>
    <subcellularLocation>
        <location evidence="9">Cell membrane</location>
        <topology evidence="9">Multi-pass membrane protein</topology>
    </subcellularLocation>
</comment>
<dbReference type="PRINTS" id="PR00812">
    <property type="entry name" value="BCTERIALGSPF"/>
</dbReference>
<dbReference type="PANTHER" id="PTHR30012:SF0">
    <property type="entry name" value="TYPE II SECRETION SYSTEM PROTEIN F-RELATED"/>
    <property type="match status" value="1"/>
</dbReference>
<evidence type="ECO:0000256" key="4">
    <source>
        <dbReference type="ARBA" id="ARBA00022475"/>
    </source>
</evidence>
<organism evidence="12 13">
    <name type="scientific">Roseofilum reptotaenium AO1-A</name>
    <dbReference type="NCBI Taxonomy" id="1925591"/>
    <lineage>
        <taxon>Bacteria</taxon>
        <taxon>Bacillati</taxon>
        <taxon>Cyanobacteriota</taxon>
        <taxon>Cyanophyceae</taxon>
        <taxon>Desertifilales</taxon>
        <taxon>Desertifilaceae</taxon>
        <taxon>Roseofilum</taxon>
    </lineage>
</organism>
<gene>
    <name evidence="12" type="ORF">BI308_07815</name>
</gene>
<evidence type="ECO:0000259" key="11">
    <source>
        <dbReference type="Pfam" id="PF00482"/>
    </source>
</evidence>
<comment type="caution">
    <text evidence="12">The sequence shown here is derived from an EMBL/GenBank/DDBJ whole genome shotgun (WGS) entry which is preliminary data.</text>
</comment>
<dbReference type="InterPro" id="IPR018076">
    <property type="entry name" value="T2SS_GspF_dom"/>
</dbReference>
<protein>
    <submittedName>
        <fullName evidence="12">Pilus assembly protein PilC</fullName>
    </submittedName>
</protein>
<evidence type="ECO:0000256" key="7">
    <source>
        <dbReference type="ARBA" id="ARBA00022989"/>
    </source>
</evidence>
<feature type="transmembrane region" description="Helical" evidence="10">
    <location>
        <begin position="221"/>
        <end position="249"/>
    </location>
</feature>
<reference evidence="12" key="1">
    <citation type="submission" date="2016-10" db="EMBL/GenBank/DDBJ databases">
        <title>CRISPR-Cas defence system in Roseofilum reptotaenium: evidence of a bacteriophage-cyanobacterium arms race in the coral black band disease.</title>
        <authorList>
            <person name="Buerger P."/>
            <person name="Wood-Charlson E.M."/>
            <person name="Weynberg K.D."/>
            <person name="Willis B."/>
            <person name="Van Oppen M.J."/>
        </authorList>
    </citation>
    <scope>NUCLEOTIDE SEQUENCE [LARGE SCALE GENOMIC DNA]</scope>
    <source>
        <strain evidence="12">AO1-A</strain>
    </source>
</reference>
<dbReference type="PROSITE" id="PS00874">
    <property type="entry name" value="T2SP_F"/>
    <property type="match status" value="1"/>
</dbReference>
<dbReference type="InterPro" id="IPR001992">
    <property type="entry name" value="T2SS_GspF/T4SS_PilC_CS"/>
</dbReference>
<dbReference type="Gene3D" id="1.20.81.30">
    <property type="entry name" value="Type II secretion system (T2SS), domain F"/>
    <property type="match status" value="2"/>
</dbReference>
<proteinExistence type="inferred from homology"/>
<keyword evidence="5" id="KW-0997">Cell inner membrane</keyword>
<evidence type="ECO:0000256" key="9">
    <source>
        <dbReference type="RuleBase" id="RU003923"/>
    </source>
</evidence>
<feature type="transmembrane region" description="Helical" evidence="10">
    <location>
        <begin position="387"/>
        <end position="407"/>
    </location>
</feature>
<keyword evidence="4" id="KW-1003">Cell membrane</keyword>
<dbReference type="AlphaFoldDB" id="A0A1L9QU19"/>
<keyword evidence="7 10" id="KW-1133">Transmembrane helix</keyword>
<feature type="transmembrane region" description="Helical" evidence="10">
    <location>
        <begin position="185"/>
        <end position="209"/>
    </location>
</feature>
<dbReference type="GO" id="GO:0009306">
    <property type="term" value="P:protein secretion"/>
    <property type="evidence" value="ECO:0007669"/>
    <property type="project" value="InterPro"/>
</dbReference>
<dbReference type="EMBL" id="MLAW01000010">
    <property type="protein sequence ID" value="OJJ26087.1"/>
    <property type="molecule type" value="Genomic_DNA"/>
</dbReference>
<evidence type="ECO:0000256" key="1">
    <source>
        <dbReference type="ARBA" id="ARBA00004429"/>
    </source>
</evidence>
<dbReference type="PANTHER" id="PTHR30012">
    <property type="entry name" value="GENERAL SECRETION PATHWAY PROTEIN"/>
    <property type="match status" value="1"/>
</dbReference>
<evidence type="ECO:0000313" key="13">
    <source>
        <dbReference type="Proteomes" id="UP000183940"/>
    </source>
</evidence>
<dbReference type="FunFam" id="1.20.81.30:FF:000001">
    <property type="entry name" value="Type II secretion system protein F"/>
    <property type="match status" value="2"/>
</dbReference>
<dbReference type="Pfam" id="PF00482">
    <property type="entry name" value="T2SSF"/>
    <property type="match status" value="2"/>
</dbReference>
<evidence type="ECO:0000256" key="10">
    <source>
        <dbReference type="SAM" id="Phobius"/>
    </source>
</evidence>
<accession>A0A1L9QU19</accession>
<evidence type="ECO:0000256" key="2">
    <source>
        <dbReference type="ARBA" id="ARBA00005745"/>
    </source>
</evidence>